<feature type="chain" id="PRO_5045257609" evidence="5">
    <location>
        <begin position="22"/>
        <end position="522"/>
    </location>
</feature>
<evidence type="ECO:0000313" key="8">
    <source>
        <dbReference type="Proteomes" id="UP001575652"/>
    </source>
</evidence>
<gene>
    <name evidence="7" type="ORF">ACETWP_09965</name>
</gene>
<keyword evidence="3 7" id="KW-0378">Hydrolase</keyword>
<accession>A0ABV4UMM9</accession>
<dbReference type="Proteomes" id="UP001575652">
    <property type="component" value="Unassembled WGS sequence"/>
</dbReference>
<evidence type="ECO:0000313" key="7">
    <source>
        <dbReference type="EMBL" id="MFB0834915.1"/>
    </source>
</evidence>
<protein>
    <submittedName>
        <fullName evidence="7">Alpha/beta hydrolase</fullName>
    </submittedName>
</protein>
<evidence type="ECO:0000256" key="2">
    <source>
        <dbReference type="ARBA" id="ARBA00022729"/>
    </source>
</evidence>
<keyword evidence="8" id="KW-1185">Reference proteome</keyword>
<reference evidence="7 8" key="1">
    <citation type="submission" date="2024-09" db="EMBL/GenBank/DDBJ databases">
        <authorList>
            <person name="Salinas-Garcia M.A."/>
            <person name="Prieme A."/>
        </authorList>
    </citation>
    <scope>NUCLEOTIDE SEQUENCE [LARGE SCALE GENOMIC DNA]</scope>
    <source>
        <strain evidence="7 8">DSM 21081</strain>
    </source>
</reference>
<evidence type="ECO:0000259" key="6">
    <source>
        <dbReference type="Pfam" id="PF08386"/>
    </source>
</evidence>
<name>A0ABV4UMM9_9MICC</name>
<keyword evidence="2 5" id="KW-0732">Signal</keyword>
<sequence length="522" mass="54664">MTFHRPSLRAAAAAVTLLLLAACVPGGPTEPAPDGAPDGAPGGTAAPASPGDPTTMPPAPAGLERFYSQQPEWTTCEDTFDCAEVEVPLDYSRPEAETIRLSLIRKRGTDPRGTLLVNPGGPGASGVDLVRASVANTFSTELRSGYDVVGFDPRGVSRSAPVTCLTDAERDARRASQPDTSTPEGLEEVRRAAADYAQACESKTGVSLAFVDTVSAARDLDILRAVNGDASLNYLGYSYGTKLGATYASLFPDNVGRMVLDGALDPALSNEEITLGQATAFESEIRAYLADCLSAPGCPFDGDVDDALEQLHRLFADIEENPLTAADGRVVPIGDFVGGFIVPFYEDALWPRLSMALAGALAGDPTEMLALADAGAGREADGSYTGNLNDAFAAINCLDYPMTTDLDEQEADARRLERASPTIGRYLAYGGTQCEPWPFPPTGTPEPVSAPGAAPIVVIGTTGDPATPYAWAEALREQLESSVLVTYKSHGHTAYGRGGECITNAVDAYLLDGTVPEDGLTC</sequence>
<dbReference type="SUPFAM" id="SSF53474">
    <property type="entry name" value="alpha/beta-Hydrolases"/>
    <property type="match status" value="1"/>
</dbReference>
<dbReference type="PANTHER" id="PTHR43248">
    <property type="entry name" value="2-SUCCINYL-6-HYDROXY-2,4-CYCLOHEXADIENE-1-CARBOXYLATE SYNTHASE"/>
    <property type="match status" value="1"/>
</dbReference>
<organism evidence="7 8">
    <name type="scientific">Arthrobacter halodurans</name>
    <dbReference type="NCBI Taxonomy" id="516699"/>
    <lineage>
        <taxon>Bacteria</taxon>
        <taxon>Bacillati</taxon>
        <taxon>Actinomycetota</taxon>
        <taxon>Actinomycetes</taxon>
        <taxon>Micrococcales</taxon>
        <taxon>Micrococcaceae</taxon>
        <taxon>Arthrobacter</taxon>
    </lineage>
</organism>
<evidence type="ECO:0000256" key="4">
    <source>
        <dbReference type="SAM" id="MobiDB-lite"/>
    </source>
</evidence>
<proteinExistence type="inferred from homology"/>
<dbReference type="InterPro" id="IPR013595">
    <property type="entry name" value="Pept_S33_TAP-like_C"/>
</dbReference>
<dbReference type="GO" id="GO:0016787">
    <property type="term" value="F:hydrolase activity"/>
    <property type="evidence" value="ECO:0007669"/>
    <property type="project" value="UniProtKB-KW"/>
</dbReference>
<feature type="region of interest" description="Disordered" evidence="4">
    <location>
        <begin position="29"/>
        <end position="62"/>
    </location>
</feature>
<dbReference type="PROSITE" id="PS51257">
    <property type="entry name" value="PROKAR_LIPOPROTEIN"/>
    <property type="match status" value="1"/>
</dbReference>
<dbReference type="EMBL" id="JBHDLJ010000007">
    <property type="protein sequence ID" value="MFB0834915.1"/>
    <property type="molecule type" value="Genomic_DNA"/>
</dbReference>
<comment type="similarity">
    <text evidence="1">Belongs to the peptidase S33 family.</text>
</comment>
<feature type="domain" description="Peptidase S33 tripeptidyl aminopeptidase-like C-terminal" evidence="6">
    <location>
        <begin position="421"/>
        <end position="522"/>
    </location>
</feature>
<dbReference type="RefSeq" id="WP_373972090.1">
    <property type="nucleotide sequence ID" value="NZ_JBHDLJ010000007.1"/>
</dbReference>
<feature type="signal peptide" evidence="5">
    <location>
        <begin position="1"/>
        <end position="21"/>
    </location>
</feature>
<dbReference type="PANTHER" id="PTHR43248:SF29">
    <property type="entry name" value="TRIPEPTIDYL AMINOPEPTIDASE"/>
    <property type="match status" value="1"/>
</dbReference>
<dbReference type="InterPro" id="IPR029058">
    <property type="entry name" value="AB_hydrolase_fold"/>
</dbReference>
<feature type="compositionally biased region" description="Low complexity" evidence="4">
    <location>
        <begin position="29"/>
        <end position="54"/>
    </location>
</feature>
<comment type="caution">
    <text evidence="7">The sequence shown here is derived from an EMBL/GenBank/DDBJ whole genome shotgun (WGS) entry which is preliminary data.</text>
</comment>
<evidence type="ECO:0000256" key="3">
    <source>
        <dbReference type="ARBA" id="ARBA00022801"/>
    </source>
</evidence>
<dbReference type="Pfam" id="PF08386">
    <property type="entry name" value="Abhydrolase_4"/>
    <property type="match status" value="1"/>
</dbReference>
<evidence type="ECO:0000256" key="1">
    <source>
        <dbReference type="ARBA" id="ARBA00010088"/>
    </source>
</evidence>
<evidence type="ECO:0000256" key="5">
    <source>
        <dbReference type="SAM" id="SignalP"/>
    </source>
</evidence>
<dbReference type="Gene3D" id="3.40.50.1820">
    <property type="entry name" value="alpha/beta hydrolase"/>
    <property type="match status" value="1"/>
</dbReference>
<dbReference type="InterPro" id="IPR051601">
    <property type="entry name" value="Serine_prot/Carboxylest_S33"/>
</dbReference>